<keyword evidence="2" id="KW-1185">Reference proteome</keyword>
<sequence>MSLITLELSYPPSLLQRTESTNSDPWTTVRWTILFSISGLLDSVTTPGYLEQIVNYMPCKSALTIIQRKPSSLQHHVVETVVDALNGLD</sequence>
<dbReference type="EMBL" id="UYSU01033269">
    <property type="protein sequence ID" value="VDL91871.1"/>
    <property type="molecule type" value="Genomic_DNA"/>
</dbReference>
<dbReference type="AlphaFoldDB" id="A0A183SMN8"/>
<evidence type="ECO:0000313" key="1">
    <source>
        <dbReference type="EMBL" id="VDL91871.1"/>
    </source>
</evidence>
<reference evidence="3" key="1">
    <citation type="submission" date="2016-06" db="UniProtKB">
        <authorList>
            <consortium name="WormBaseParasite"/>
        </authorList>
    </citation>
    <scope>IDENTIFICATION</scope>
</reference>
<proteinExistence type="predicted"/>
<reference evidence="1 2" key="2">
    <citation type="submission" date="2018-11" db="EMBL/GenBank/DDBJ databases">
        <authorList>
            <consortium name="Pathogen Informatics"/>
        </authorList>
    </citation>
    <scope>NUCLEOTIDE SEQUENCE [LARGE SCALE GENOMIC DNA]</scope>
    <source>
        <strain evidence="1 2">NST_G2</strain>
    </source>
</reference>
<dbReference type="Proteomes" id="UP000275846">
    <property type="component" value="Unassembled WGS sequence"/>
</dbReference>
<evidence type="ECO:0000313" key="2">
    <source>
        <dbReference type="Proteomes" id="UP000275846"/>
    </source>
</evidence>
<accession>A0A183SMN8</accession>
<evidence type="ECO:0000313" key="3">
    <source>
        <dbReference type="WBParaSite" id="SSLN_0000566501-mRNA-1"/>
    </source>
</evidence>
<dbReference type="WBParaSite" id="SSLN_0000566501-mRNA-1">
    <property type="protein sequence ID" value="SSLN_0000566501-mRNA-1"/>
    <property type="gene ID" value="SSLN_0000566501"/>
</dbReference>
<name>A0A183SMN8_SCHSO</name>
<gene>
    <name evidence="1" type="ORF">SSLN_LOCUS5486</name>
</gene>
<organism evidence="3">
    <name type="scientific">Schistocephalus solidus</name>
    <name type="common">Tapeworm</name>
    <dbReference type="NCBI Taxonomy" id="70667"/>
    <lineage>
        <taxon>Eukaryota</taxon>
        <taxon>Metazoa</taxon>
        <taxon>Spiralia</taxon>
        <taxon>Lophotrochozoa</taxon>
        <taxon>Platyhelminthes</taxon>
        <taxon>Cestoda</taxon>
        <taxon>Eucestoda</taxon>
        <taxon>Diphyllobothriidea</taxon>
        <taxon>Diphyllobothriidae</taxon>
        <taxon>Schistocephalus</taxon>
    </lineage>
</organism>
<protein>
    <submittedName>
        <fullName evidence="3">Proteasome assembly chaperone 3</fullName>
    </submittedName>
</protein>